<dbReference type="OrthoDB" id="4313922at2"/>
<feature type="modified residue" description="4-aspartylphosphate" evidence="3">
    <location>
        <position position="56"/>
    </location>
</feature>
<evidence type="ECO:0000313" key="7">
    <source>
        <dbReference type="Proteomes" id="UP000199636"/>
    </source>
</evidence>
<gene>
    <name evidence="6" type="ORF">SAMN05216272_103273</name>
</gene>
<dbReference type="InterPro" id="IPR036388">
    <property type="entry name" value="WH-like_DNA-bd_sf"/>
</dbReference>
<dbReference type="SMART" id="SM00448">
    <property type="entry name" value="REC"/>
    <property type="match status" value="1"/>
</dbReference>
<dbReference type="GO" id="GO:0006355">
    <property type="term" value="P:regulation of DNA-templated transcription"/>
    <property type="evidence" value="ECO:0007669"/>
    <property type="project" value="InterPro"/>
</dbReference>
<evidence type="ECO:0000256" key="3">
    <source>
        <dbReference type="PROSITE-ProRule" id="PRU00169"/>
    </source>
</evidence>
<name>A0A1G8FIY2_9PSED</name>
<feature type="domain" description="HTH luxR-type" evidence="4">
    <location>
        <begin position="147"/>
        <end position="212"/>
    </location>
</feature>
<dbReference type="Pfam" id="PF00072">
    <property type="entry name" value="Response_reg"/>
    <property type="match status" value="1"/>
</dbReference>
<dbReference type="EMBL" id="FNDS01000003">
    <property type="protein sequence ID" value="SDH82077.1"/>
    <property type="molecule type" value="Genomic_DNA"/>
</dbReference>
<accession>A0A1G8FIY2</accession>
<keyword evidence="7" id="KW-1185">Reference proteome</keyword>
<dbReference type="InterPro" id="IPR016032">
    <property type="entry name" value="Sig_transdc_resp-reg_C-effctor"/>
</dbReference>
<dbReference type="CDD" id="cd17535">
    <property type="entry name" value="REC_NarL-like"/>
    <property type="match status" value="1"/>
</dbReference>
<dbReference type="AlphaFoldDB" id="A0A1G8FIY2"/>
<evidence type="ECO:0000259" key="4">
    <source>
        <dbReference type="PROSITE" id="PS50043"/>
    </source>
</evidence>
<dbReference type="PANTHER" id="PTHR45566">
    <property type="entry name" value="HTH-TYPE TRANSCRIPTIONAL REGULATOR YHJB-RELATED"/>
    <property type="match status" value="1"/>
</dbReference>
<evidence type="ECO:0000313" key="6">
    <source>
        <dbReference type="EMBL" id="SDH82077.1"/>
    </source>
</evidence>
<dbReference type="GO" id="GO:0003677">
    <property type="term" value="F:DNA binding"/>
    <property type="evidence" value="ECO:0007669"/>
    <property type="project" value="UniProtKB-KW"/>
</dbReference>
<reference evidence="7" key="1">
    <citation type="submission" date="2016-10" db="EMBL/GenBank/DDBJ databases">
        <authorList>
            <person name="Varghese N."/>
            <person name="Submissions S."/>
        </authorList>
    </citation>
    <scope>NUCLEOTIDE SEQUENCE [LARGE SCALE GENOMIC DNA]</scope>
    <source>
        <strain evidence="7">CCM 7469</strain>
    </source>
</reference>
<proteinExistence type="predicted"/>
<dbReference type="Pfam" id="PF00196">
    <property type="entry name" value="GerE"/>
    <property type="match status" value="1"/>
</dbReference>
<dbReference type="InterPro" id="IPR058245">
    <property type="entry name" value="NreC/VraR/RcsB-like_REC"/>
</dbReference>
<dbReference type="PROSITE" id="PS50043">
    <property type="entry name" value="HTH_LUXR_2"/>
    <property type="match status" value="1"/>
</dbReference>
<dbReference type="SUPFAM" id="SSF46894">
    <property type="entry name" value="C-terminal effector domain of the bipartite response regulators"/>
    <property type="match status" value="1"/>
</dbReference>
<sequence>MKKIKIVLADDHAVVLMGVRGVLERHPQYQVACEARSSGELVSALQREEFDIAITDFSMPGDEVYGDGVRFIGYLVRNFPKVKFLVFTMLSNRLVLDRLFELGVAGVVRKDAGMAQLLSTLDALGKGRCLVRSGFRNGEAEAREGELRRRLESLSVKEYEVLRLFVSGLRVSDIARLLKRSDKTISAQKSSAKRRLGVKTDQELLACCLEGHFFD</sequence>
<dbReference type="SUPFAM" id="SSF52172">
    <property type="entry name" value="CheY-like"/>
    <property type="match status" value="1"/>
</dbReference>
<dbReference type="InterPro" id="IPR051015">
    <property type="entry name" value="EvgA-like"/>
</dbReference>
<feature type="domain" description="Response regulatory" evidence="5">
    <location>
        <begin position="5"/>
        <end position="125"/>
    </location>
</feature>
<dbReference type="PROSITE" id="PS50110">
    <property type="entry name" value="RESPONSE_REGULATORY"/>
    <property type="match status" value="1"/>
</dbReference>
<evidence type="ECO:0000256" key="2">
    <source>
        <dbReference type="ARBA" id="ARBA00023125"/>
    </source>
</evidence>
<dbReference type="SMART" id="SM00421">
    <property type="entry name" value="HTH_LUXR"/>
    <property type="match status" value="1"/>
</dbReference>
<organism evidence="6 7">
    <name type="scientific">Pseudomonas panipatensis</name>
    <dbReference type="NCBI Taxonomy" id="428992"/>
    <lineage>
        <taxon>Bacteria</taxon>
        <taxon>Pseudomonadati</taxon>
        <taxon>Pseudomonadota</taxon>
        <taxon>Gammaproteobacteria</taxon>
        <taxon>Pseudomonadales</taxon>
        <taxon>Pseudomonadaceae</taxon>
        <taxon>Pseudomonas</taxon>
    </lineage>
</organism>
<dbReference type="GO" id="GO:0000160">
    <property type="term" value="P:phosphorelay signal transduction system"/>
    <property type="evidence" value="ECO:0007669"/>
    <property type="project" value="InterPro"/>
</dbReference>
<dbReference type="InterPro" id="IPR011006">
    <property type="entry name" value="CheY-like_superfamily"/>
</dbReference>
<dbReference type="InterPro" id="IPR000792">
    <property type="entry name" value="Tscrpt_reg_LuxR_C"/>
</dbReference>
<dbReference type="PROSITE" id="PS00622">
    <property type="entry name" value="HTH_LUXR_1"/>
    <property type="match status" value="1"/>
</dbReference>
<protein>
    <submittedName>
        <fullName evidence="6">Two-component system, NarL family, captular synthesis response regulator RcsB</fullName>
    </submittedName>
</protein>
<dbReference type="PRINTS" id="PR00038">
    <property type="entry name" value="HTHLUXR"/>
</dbReference>
<dbReference type="RefSeq" id="WP_090262251.1">
    <property type="nucleotide sequence ID" value="NZ_FNDS01000003.1"/>
</dbReference>
<keyword evidence="1 3" id="KW-0597">Phosphoprotein</keyword>
<dbReference type="Gene3D" id="3.40.50.2300">
    <property type="match status" value="1"/>
</dbReference>
<evidence type="ECO:0000256" key="1">
    <source>
        <dbReference type="ARBA" id="ARBA00022553"/>
    </source>
</evidence>
<dbReference type="CDD" id="cd06170">
    <property type="entry name" value="LuxR_C_like"/>
    <property type="match status" value="1"/>
</dbReference>
<dbReference type="PANTHER" id="PTHR45566:SF1">
    <property type="entry name" value="HTH-TYPE TRANSCRIPTIONAL REGULATOR YHJB-RELATED"/>
    <property type="match status" value="1"/>
</dbReference>
<dbReference type="Proteomes" id="UP000199636">
    <property type="component" value="Unassembled WGS sequence"/>
</dbReference>
<dbReference type="STRING" id="428992.SAMN05216272_103273"/>
<dbReference type="Gene3D" id="1.10.10.10">
    <property type="entry name" value="Winged helix-like DNA-binding domain superfamily/Winged helix DNA-binding domain"/>
    <property type="match status" value="1"/>
</dbReference>
<keyword evidence="2" id="KW-0238">DNA-binding</keyword>
<evidence type="ECO:0000259" key="5">
    <source>
        <dbReference type="PROSITE" id="PS50110"/>
    </source>
</evidence>
<dbReference type="InterPro" id="IPR001789">
    <property type="entry name" value="Sig_transdc_resp-reg_receiver"/>
</dbReference>